<dbReference type="GeneID" id="107487330"/>
<keyword evidence="1" id="KW-1185">Reference proteome</keyword>
<sequence>MWLRKVLTNYLVHMYICSFGEGIRLKKQRVDLTSRAISMANPTTSSSSSVAASPTEEKMDRLPAELNVTKTQEPNSRVRLQVEVPAVVCEDCYERVISEFTKQASGHLKTVASLLNVAEKARRYIPREFKLAEAFGLP</sequence>
<dbReference type="KEGG" id="adu:107487330"/>
<gene>
    <name evidence="2 3" type="primary">LOC107487330</name>
</gene>
<evidence type="ECO:0000313" key="2">
    <source>
        <dbReference type="RefSeq" id="XP_052118334.1"/>
    </source>
</evidence>
<reference evidence="1" key="1">
    <citation type="journal article" date="2016" name="Nat. Genet.">
        <title>The genome sequences of Arachis duranensis and Arachis ipaensis, the diploid ancestors of cultivated peanut.</title>
        <authorList>
            <person name="Bertioli D.J."/>
            <person name="Cannon S.B."/>
            <person name="Froenicke L."/>
            <person name="Huang G."/>
            <person name="Farmer A.D."/>
            <person name="Cannon E.K."/>
            <person name="Liu X."/>
            <person name="Gao D."/>
            <person name="Clevenger J."/>
            <person name="Dash S."/>
            <person name="Ren L."/>
            <person name="Moretzsohn M.C."/>
            <person name="Shirasawa K."/>
            <person name="Huang W."/>
            <person name="Vidigal B."/>
            <person name="Abernathy B."/>
            <person name="Chu Y."/>
            <person name="Niederhuth C.E."/>
            <person name="Umale P."/>
            <person name="Araujo A.C."/>
            <person name="Kozik A."/>
            <person name="Kim K.D."/>
            <person name="Burow M.D."/>
            <person name="Varshney R.K."/>
            <person name="Wang X."/>
            <person name="Zhang X."/>
            <person name="Barkley N."/>
            <person name="Guimaraes P.M."/>
            <person name="Isobe S."/>
            <person name="Guo B."/>
            <person name="Liao B."/>
            <person name="Stalker H.T."/>
            <person name="Schmitz R.J."/>
            <person name="Scheffler B.E."/>
            <person name="Leal-Bertioli S.C."/>
            <person name="Xun X."/>
            <person name="Jackson S.A."/>
            <person name="Michelmore R."/>
            <person name="Ozias-Akins P."/>
        </authorList>
    </citation>
    <scope>NUCLEOTIDE SEQUENCE [LARGE SCALE GENOMIC DNA]</scope>
    <source>
        <strain evidence="1">cv. V14167</strain>
    </source>
</reference>
<organism evidence="1 3">
    <name type="scientific">Arachis duranensis</name>
    <name type="common">Wild peanut</name>
    <dbReference type="NCBI Taxonomy" id="130453"/>
    <lineage>
        <taxon>Eukaryota</taxon>
        <taxon>Viridiplantae</taxon>
        <taxon>Streptophyta</taxon>
        <taxon>Embryophyta</taxon>
        <taxon>Tracheophyta</taxon>
        <taxon>Spermatophyta</taxon>
        <taxon>Magnoliopsida</taxon>
        <taxon>eudicotyledons</taxon>
        <taxon>Gunneridae</taxon>
        <taxon>Pentapetalae</taxon>
        <taxon>rosids</taxon>
        <taxon>fabids</taxon>
        <taxon>Fabales</taxon>
        <taxon>Fabaceae</taxon>
        <taxon>Papilionoideae</taxon>
        <taxon>50 kb inversion clade</taxon>
        <taxon>dalbergioids sensu lato</taxon>
        <taxon>Dalbergieae</taxon>
        <taxon>Pterocarpus clade</taxon>
        <taxon>Arachis</taxon>
    </lineage>
</organism>
<accession>A0A9C6TL14</accession>
<reference evidence="2 3" key="2">
    <citation type="submission" date="2025-04" db="UniProtKB">
        <authorList>
            <consortium name="RefSeq"/>
        </authorList>
    </citation>
    <scope>IDENTIFICATION</scope>
    <source>
        <tissue evidence="2 3">Whole plant</tissue>
    </source>
</reference>
<dbReference type="Proteomes" id="UP000515211">
    <property type="component" value="Chromosome 5"/>
</dbReference>
<name>A0A9C6TL14_ARADU</name>
<dbReference type="AlphaFoldDB" id="A0A9C6TL14"/>
<evidence type="ECO:0000313" key="3">
    <source>
        <dbReference type="RefSeq" id="XP_052118335.1"/>
    </source>
</evidence>
<evidence type="ECO:0000313" key="1">
    <source>
        <dbReference type="Proteomes" id="UP000515211"/>
    </source>
</evidence>
<protein>
    <submittedName>
        <fullName evidence="2 3">Uncharacterized protein LOC107487330 isoform X1</fullName>
    </submittedName>
</protein>
<dbReference type="RefSeq" id="XP_052118335.1">
    <property type="nucleotide sequence ID" value="XM_052262375.1"/>
</dbReference>
<dbReference type="RefSeq" id="XP_052118334.1">
    <property type="nucleotide sequence ID" value="XM_052262374.1"/>
</dbReference>
<proteinExistence type="predicted"/>